<protein>
    <recommendedName>
        <fullName evidence="4">Lipoprotein</fullName>
    </recommendedName>
</protein>
<name>A0A9X1YNZ6_9BURK</name>
<organism evidence="2 3">
    <name type="scientific">Scleromatobacter humisilvae</name>
    <dbReference type="NCBI Taxonomy" id="2897159"/>
    <lineage>
        <taxon>Bacteria</taxon>
        <taxon>Pseudomonadati</taxon>
        <taxon>Pseudomonadota</taxon>
        <taxon>Betaproteobacteria</taxon>
        <taxon>Burkholderiales</taxon>
        <taxon>Sphaerotilaceae</taxon>
        <taxon>Scleromatobacter</taxon>
    </lineage>
</organism>
<reference evidence="2" key="1">
    <citation type="submission" date="2021-11" db="EMBL/GenBank/DDBJ databases">
        <title>BS-T2-15 a new species belonging to the Comamonadaceae family isolated from the soil of a French oak forest.</title>
        <authorList>
            <person name="Mieszkin S."/>
            <person name="Alain K."/>
        </authorList>
    </citation>
    <scope>NUCLEOTIDE SEQUENCE</scope>
    <source>
        <strain evidence="2">BS-T2-15</strain>
    </source>
</reference>
<dbReference type="PROSITE" id="PS51257">
    <property type="entry name" value="PROKAR_LIPOPROTEIN"/>
    <property type="match status" value="1"/>
</dbReference>
<dbReference type="AlphaFoldDB" id="A0A9X1YNZ6"/>
<dbReference type="Proteomes" id="UP001139353">
    <property type="component" value="Unassembled WGS sequence"/>
</dbReference>
<feature type="chain" id="PRO_5040898175" description="Lipoprotein" evidence="1">
    <location>
        <begin position="23"/>
        <end position="146"/>
    </location>
</feature>
<comment type="caution">
    <text evidence="2">The sequence shown here is derived from an EMBL/GenBank/DDBJ whole genome shotgun (WGS) entry which is preliminary data.</text>
</comment>
<dbReference type="RefSeq" id="WP_275685743.1">
    <property type="nucleotide sequence ID" value="NZ_JAJLJH010000018.1"/>
</dbReference>
<proteinExistence type="predicted"/>
<keyword evidence="3" id="KW-1185">Reference proteome</keyword>
<evidence type="ECO:0000313" key="2">
    <source>
        <dbReference type="EMBL" id="MCK9689693.1"/>
    </source>
</evidence>
<feature type="signal peptide" evidence="1">
    <location>
        <begin position="1"/>
        <end position="22"/>
    </location>
</feature>
<evidence type="ECO:0000313" key="3">
    <source>
        <dbReference type="Proteomes" id="UP001139353"/>
    </source>
</evidence>
<gene>
    <name evidence="2" type="ORF">LPC04_28570</name>
</gene>
<dbReference type="EMBL" id="JAJLJH010000018">
    <property type="protein sequence ID" value="MCK9689693.1"/>
    <property type="molecule type" value="Genomic_DNA"/>
</dbReference>
<keyword evidence="1" id="KW-0732">Signal</keyword>
<sequence>MLKRLIAATCLAAGLSAMTGCAVNRAEANLMADADLTKVKTLYVVHAEKDNHDVDKDLKAAFEKRGFAVTTGPARTPPYPADAVVTYVDKWMWDLTMYMLELTVTVRNPTSDFPMATGHSLHTSLTRKSPAEMADEVAGNIVAAKH</sequence>
<evidence type="ECO:0008006" key="4">
    <source>
        <dbReference type="Google" id="ProtNLM"/>
    </source>
</evidence>
<accession>A0A9X1YNZ6</accession>
<evidence type="ECO:0000256" key="1">
    <source>
        <dbReference type="SAM" id="SignalP"/>
    </source>
</evidence>